<sequence>MKKTSEDKCYIAEFLSFLAADIHHCPERLIPLTACMYHTGNELICGVEIDLDKPLLDEGE</sequence>
<protein>
    <submittedName>
        <fullName evidence="1">Uncharacterized protein</fullName>
    </submittedName>
</protein>
<dbReference type="EMBL" id="BMDX01000008">
    <property type="protein sequence ID" value="GGA77320.1"/>
    <property type="molecule type" value="Genomic_DNA"/>
</dbReference>
<dbReference type="AlphaFoldDB" id="A0A8J2U557"/>
<dbReference type="GO" id="GO:0003700">
    <property type="term" value="F:DNA-binding transcription factor activity"/>
    <property type="evidence" value="ECO:0007669"/>
    <property type="project" value="InterPro"/>
</dbReference>
<organism evidence="1 2">
    <name type="scientific">Neiella marina</name>
    <dbReference type="NCBI Taxonomy" id="508461"/>
    <lineage>
        <taxon>Bacteria</taxon>
        <taxon>Pseudomonadati</taxon>
        <taxon>Pseudomonadota</taxon>
        <taxon>Gammaproteobacteria</taxon>
        <taxon>Alteromonadales</taxon>
        <taxon>Echinimonadaceae</taxon>
        <taxon>Neiella</taxon>
    </lineage>
</organism>
<dbReference type="GO" id="GO:0097351">
    <property type="term" value="F:toxin sequestering activity"/>
    <property type="evidence" value="ECO:0007669"/>
    <property type="project" value="InterPro"/>
</dbReference>
<proteinExistence type="predicted"/>
<evidence type="ECO:0000313" key="1">
    <source>
        <dbReference type="EMBL" id="GGA77320.1"/>
    </source>
</evidence>
<gene>
    <name evidence="1" type="ORF">GCM10011369_18980</name>
</gene>
<dbReference type="GO" id="GO:0001558">
    <property type="term" value="P:regulation of cell growth"/>
    <property type="evidence" value="ECO:0007669"/>
    <property type="project" value="InterPro"/>
</dbReference>
<accession>A0A8J2U557</accession>
<name>A0A8J2U557_9GAMM</name>
<reference evidence="2" key="1">
    <citation type="journal article" date="2019" name="Int. J. Syst. Evol. Microbiol.">
        <title>The Global Catalogue of Microorganisms (GCM) 10K type strain sequencing project: providing services to taxonomists for standard genome sequencing and annotation.</title>
        <authorList>
            <consortium name="The Broad Institute Genomics Platform"/>
            <consortium name="The Broad Institute Genome Sequencing Center for Infectious Disease"/>
            <person name="Wu L."/>
            <person name="Ma J."/>
        </authorList>
    </citation>
    <scope>NUCLEOTIDE SEQUENCE [LARGE SCALE GENOMIC DNA]</scope>
    <source>
        <strain evidence="2">CGMCC 1.10130</strain>
    </source>
</reference>
<dbReference type="RefSeq" id="WP_087505613.1">
    <property type="nucleotide sequence ID" value="NZ_BMDX01000008.1"/>
</dbReference>
<dbReference type="Pfam" id="PF15937">
    <property type="entry name" value="PrlF_antitoxin"/>
    <property type="match status" value="1"/>
</dbReference>
<evidence type="ECO:0000313" key="2">
    <source>
        <dbReference type="Proteomes" id="UP000619743"/>
    </source>
</evidence>
<comment type="caution">
    <text evidence="1">The sequence shown here is derived from an EMBL/GenBank/DDBJ whole genome shotgun (WGS) entry which is preliminary data.</text>
</comment>
<dbReference type="InterPro" id="IPR031848">
    <property type="entry name" value="PrlF_antitoxin"/>
</dbReference>
<dbReference type="OrthoDB" id="426345at2"/>
<keyword evidence="2" id="KW-1185">Reference proteome</keyword>
<dbReference type="Proteomes" id="UP000619743">
    <property type="component" value="Unassembled WGS sequence"/>
</dbReference>